<evidence type="ECO:0000313" key="1">
    <source>
        <dbReference type="EMBL" id="CAF4345422.1"/>
    </source>
</evidence>
<dbReference type="EMBL" id="CAJOBB010018069">
    <property type="protein sequence ID" value="CAF4345422.1"/>
    <property type="molecule type" value="Genomic_DNA"/>
</dbReference>
<organism evidence="1 2">
    <name type="scientific">Adineta steineri</name>
    <dbReference type="NCBI Taxonomy" id="433720"/>
    <lineage>
        <taxon>Eukaryota</taxon>
        <taxon>Metazoa</taxon>
        <taxon>Spiralia</taxon>
        <taxon>Gnathifera</taxon>
        <taxon>Rotifera</taxon>
        <taxon>Eurotatoria</taxon>
        <taxon>Bdelloidea</taxon>
        <taxon>Adinetida</taxon>
        <taxon>Adinetidae</taxon>
        <taxon>Adineta</taxon>
    </lineage>
</organism>
<dbReference type="Proteomes" id="UP000663868">
    <property type="component" value="Unassembled WGS sequence"/>
</dbReference>
<name>A0A820KRC9_9BILA</name>
<dbReference type="AlphaFoldDB" id="A0A820KRC9"/>
<protein>
    <submittedName>
        <fullName evidence="1">Uncharacterized protein</fullName>
    </submittedName>
</protein>
<accession>A0A820KRC9</accession>
<evidence type="ECO:0000313" key="2">
    <source>
        <dbReference type="Proteomes" id="UP000663868"/>
    </source>
</evidence>
<comment type="caution">
    <text evidence="1">The sequence shown here is derived from an EMBL/GenBank/DDBJ whole genome shotgun (WGS) entry which is preliminary data.</text>
</comment>
<feature type="non-terminal residue" evidence="1">
    <location>
        <position position="204"/>
    </location>
</feature>
<gene>
    <name evidence="1" type="ORF">KXQ929_LOCUS47959</name>
</gene>
<proteinExistence type="predicted"/>
<sequence>MFQALNVSCQLSSQTISNHLIQFYSSEYVSASVTPVQVLQSQTQAFVSQFISSITHDFLLSISTIRKTTQSNSLLAGQFTNYYLYTPSNNYIESYSQSYGNCNCVFSATCSQESRIYDSKGSKVLFIVPGMYIACYTIEALLQSNLQCFFNETCINQIQSYFTRYLSMNLTALDISLLVQFRMNSTIEELVDELMVEEWNSSTI</sequence>
<reference evidence="1" key="1">
    <citation type="submission" date="2021-02" db="EMBL/GenBank/DDBJ databases">
        <authorList>
            <person name="Nowell W R."/>
        </authorList>
    </citation>
    <scope>NUCLEOTIDE SEQUENCE</scope>
</reference>